<evidence type="ECO:0000256" key="1">
    <source>
        <dbReference type="SAM" id="MobiDB-lite"/>
    </source>
</evidence>
<reference evidence="2" key="1">
    <citation type="journal article" date="2014" name="Int. J. Syst. Evol. Microbiol.">
        <title>Complete genome sequence of Corynebacterium casei LMG S-19264T (=DSM 44701T), isolated from a smear-ripened cheese.</title>
        <authorList>
            <consortium name="US DOE Joint Genome Institute (JGI-PGF)"/>
            <person name="Walter F."/>
            <person name="Albersmeier A."/>
            <person name="Kalinowski J."/>
            <person name="Ruckert C."/>
        </authorList>
    </citation>
    <scope>NUCLEOTIDE SEQUENCE</scope>
    <source>
        <strain evidence="2">CGMCC 4.7679</strain>
    </source>
</reference>
<dbReference type="RefSeq" id="WP_221216855.1">
    <property type="nucleotide sequence ID" value="NZ_BNAV01000001.1"/>
</dbReference>
<sequence>MLSRALLRVAAWAAATLLAMAMSWFGVHSVLSSDAFGDAPQAIPVAAPTPSLTPTLAPPTSLTLPPTTSSPSSRTTSSAPPSSSSPASTSQADADVRSYQLTGGRVVLELGATSAKLVSATPETGWQVQAWQADGWLRVDFSRDGTTSSCFVTWNGHPPTVQTT</sequence>
<protein>
    <recommendedName>
        <fullName evidence="4">Secreted protein</fullName>
    </recommendedName>
</protein>
<evidence type="ECO:0008006" key="4">
    <source>
        <dbReference type="Google" id="ProtNLM"/>
    </source>
</evidence>
<comment type="caution">
    <text evidence="2">The sequence shown here is derived from an EMBL/GenBank/DDBJ whole genome shotgun (WGS) entry which is preliminary data.</text>
</comment>
<accession>A0A8H9MAU9</accession>
<dbReference type="EMBL" id="BNAV01000001">
    <property type="protein sequence ID" value="GHF39513.1"/>
    <property type="molecule type" value="Genomic_DNA"/>
</dbReference>
<keyword evidence="3" id="KW-1185">Reference proteome</keyword>
<feature type="compositionally biased region" description="Low complexity" evidence="1">
    <location>
        <begin position="47"/>
        <end position="90"/>
    </location>
</feature>
<evidence type="ECO:0000313" key="3">
    <source>
        <dbReference type="Proteomes" id="UP000658656"/>
    </source>
</evidence>
<dbReference type="AlphaFoldDB" id="A0A8H9MAU9"/>
<reference evidence="2" key="2">
    <citation type="submission" date="2020-09" db="EMBL/GenBank/DDBJ databases">
        <authorList>
            <person name="Sun Q."/>
            <person name="Zhou Y."/>
        </authorList>
    </citation>
    <scope>NUCLEOTIDE SEQUENCE</scope>
    <source>
        <strain evidence="2">CGMCC 4.7679</strain>
    </source>
</reference>
<dbReference type="Proteomes" id="UP000658656">
    <property type="component" value="Unassembled WGS sequence"/>
</dbReference>
<name>A0A8H9MAU9_9PSEU</name>
<organism evidence="2 3">
    <name type="scientific">Amycolatopsis bartoniae</name>
    <dbReference type="NCBI Taxonomy" id="941986"/>
    <lineage>
        <taxon>Bacteria</taxon>
        <taxon>Bacillati</taxon>
        <taxon>Actinomycetota</taxon>
        <taxon>Actinomycetes</taxon>
        <taxon>Pseudonocardiales</taxon>
        <taxon>Pseudonocardiaceae</taxon>
        <taxon>Amycolatopsis</taxon>
    </lineage>
</organism>
<gene>
    <name evidence="2" type="ORF">GCM10017566_11010</name>
</gene>
<evidence type="ECO:0000313" key="2">
    <source>
        <dbReference type="EMBL" id="GHF39513.1"/>
    </source>
</evidence>
<feature type="region of interest" description="Disordered" evidence="1">
    <location>
        <begin position="47"/>
        <end position="94"/>
    </location>
</feature>
<proteinExistence type="predicted"/>